<evidence type="ECO:0008006" key="2">
    <source>
        <dbReference type="Google" id="ProtNLM"/>
    </source>
</evidence>
<name>A0A0F9R3W9_9ZZZZ</name>
<accession>A0A0F9R3W9</accession>
<sequence length="136" mass="15018">MAKSLFIAPTSLDSGLTSVCLGLLRAMERVGIRVGFYKPFCHSVNRGETQHNNGNDSSVTFVRSRSHLEPPDPIPLKKAQQWLNRGKSDLLMETVVGEYQKVARDVDVVIIEGLVPDRREAYIARLNVEVAGKIGA</sequence>
<proteinExistence type="predicted"/>
<protein>
    <recommendedName>
        <fullName evidence="2">Phosphate acetyltransferase</fullName>
    </recommendedName>
</protein>
<dbReference type="InterPro" id="IPR050500">
    <property type="entry name" value="Phos_Acetyltrans/Butyryltrans"/>
</dbReference>
<reference evidence="1" key="1">
    <citation type="journal article" date="2015" name="Nature">
        <title>Complex archaea that bridge the gap between prokaryotes and eukaryotes.</title>
        <authorList>
            <person name="Spang A."/>
            <person name="Saw J.H."/>
            <person name="Jorgensen S.L."/>
            <person name="Zaremba-Niedzwiedzka K."/>
            <person name="Martijn J."/>
            <person name="Lind A.E."/>
            <person name="van Eijk R."/>
            <person name="Schleper C."/>
            <person name="Guy L."/>
            <person name="Ettema T.J."/>
        </authorList>
    </citation>
    <scope>NUCLEOTIDE SEQUENCE</scope>
</reference>
<dbReference type="CDD" id="cd03109">
    <property type="entry name" value="DTBS"/>
    <property type="match status" value="1"/>
</dbReference>
<dbReference type="EMBL" id="LAZR01001166">
    <property type="protein sequence ID" value="KKN49479.1"/>
    <property type="molecule type" value="Genomic_DNA"/>
</dbReference>
<evidence type="ECO:0000313" key="1">
    <source>
        <dbReference type="EMBL" id="KKN49479.1"/>
    </source>
</evidence>
<dbReference type="Pfam" id="PF13500">
    <property type="entry name" value="AAA_26"/>
    <property type="match status" value="1"/>
</dbReference>
<comment type="caution">
    <text evidence="1">The sequence shown here is derived from an EMBL/GenBank/DDBJ whole genome shotgun (WGS) entry which is preliminary data.</text>
</comment>
<dbReference type="PANTHER" id="PTHR43356">
    <property type="entry name" value="PHOSPHATE ACETYLTRANSFERASE"/>
    <property type="match status" value="1"/>
</dbReference>
<organism evidence="1">
    <name type="scientific">marine sediment metagenome</name>
    <dbReference type="NCBI Taxonomy" id="412755"/>
    <lineage>
        <taxon>unclassified sequences</taxon>
        <taxon>metagenomes</taxon>
        <taxon>ecological metagenomes</taxon>
    </lineage>
</organism>
<dbReference type="InterPro" id="IPR027417">
    <property type="entry name" value="P-loop_NTPase"/>
</dbReference>
<dbReference type="SUPFAM" id="SSF52540">
    <property type="entry name" value="P-loop containing nucleoside triphosphate hydrolases"/>
    <property type="match status" value="1"/>
</dbReference>
<gene>
    <name evidence="1" type="ORF">LCGC14_0642340</name>
</gene>
<dbReference type="PANTHER" id="PTHR43356:SF3">
    <property type="entry name" value="PHOSPHATE ACETYLTRANSFERASE"/>
    <property type="match status" value="1"/>
</dbReference>
<dbReference type="Gene3D" id="3.40.50.300">
    <property type="entry name" value="P-loop containing nucleotide triphosphate hydrolases"/>
    <property type="match status" value="1"/>
</dbReference>
<dbReference type="AlphaFoldDB" id="A0A0F9R3W9"/>